<keyword evidence="1" id="KW-0472">Membrane</keyword>
<gene>
    <name evidence="2" type="primary">orf481</name>
</gene>
<geneLocation type="plastid" evidence="2"/>
<dbReference type="RefSeq" id="YP_007890127.1">
    <property type="nucleotide sequence ID" value="NC_021109.1"/>
</dbReference>
<dbReference type="GeneID" id="15332217"/>
<dbReference type="EMBL" id="JX977846">
    <property type="protein sequence ID" value="AFY64397.1"/>
    <property type="molecule type" value="Genomic_DNA"/>
</dbReference>
<name>M9P819_9CHLO</name>
<feature type="transmembrane region" description="Helical" evidence="1">
    <location>
        <begin position="173"/>
        <end position="194"/>
    </location>
</feature>
<keyword evidence="2" id="KW-0934">Plastid</keyword>
<reference evidence="2" key="1">
    <citation type="journal article" date="2013" name="Mol. Biol. Evol.">
        <title>Organelle genome complexity scales positively with organism size in volvocine green algae.</title>
        <authorList>
            <person name="Smith D.R."/>
            <person name="Hamaji T."/>
            <person name="Olson B.J."/>
            <person name="Durand P.M."/>
            <person name="Ferris P."/>
            <person name="Michod R.E."/>
            <person name="Featherston J."/>
            <person name="Nozaki H."/>
            <person name="Keeling P.J."/>
        </authorList>
    </citation>
    <scope>NUCLEOTIDE SEQUENCE</scope>
    <source>
        <strain evidence="2">NIES-1363</strain>
    </source>
</reference>
<dbReference type="AlphaFoldDB" id="M9P819"/>
<keyword evidence="1" id="KW-1133">Transmembrane helix</keyword>
<keyword evidence="1" id="KW-0812">Transmembrane</keyword>
<evidence type="ECO:0000313" key="2">
    <source>
        <dbReference type="EMBL" id="AFY64397.1"/>
    </source>
</evidence>
<accession>M9P819</accession>
<organism evidence="2">
    <name type="scientific">Pleodorina starrii</name>
    <dbReference type="NCBI Taxonomy" id="330485"/>
    <lineage>
        <taxon>Eukaryota</taxon>
        <taxon>Viridiplantae</taxon>
        <taxon>Chlorophyta</taxon>
        <taxon>core chlorophytes</taxon>
        <taxon>Chlorophyceae</taxon>
        <taxon>CS clade</taxon>
        <taxon>Chlamydomonadales</taxon>
        <taxon>Volvocaceae</taxon>
        <taxon>Pleodorina</taxon>
    </lineage>
</organism>
<protein>
    <submittedName>
        <fullName evidence="2">Uncharacterized protein</fullName>
    </submittedName>
</protein>
<proteinExistence type="predicted"/>
<sequence length="480" mass="58362">MKNLKLISLIGYIKPKIKEKNLMLFSIINITKLKINNSLANYYNFKNLLNNYSFQNYSPLKTKTCIMKLALLVIKKITQPQVFYILISNKQILNSWSFAWFQLWYSLIGNKNKTSKHKQIFDLTLKMLKKILFKKFFKKTQKFILFLKQKLKQNFSNNFSFFIKTLNFKIVNLFKFFGAFFYLFDFFYKILYFMCRHKNFFYKIQQFFDNFINGILIKNFFYNQQVAFVTAEPKLRWFFSETQKIFLDSQFYKLAKSKLCFKMFFFKETIDLDFCLGRYDQNLGYVRKLLHTFLFAQKILFYNFNFIKKKQLFLYLQKILQTSKAKKAYVDFFYFGLPNQRFGKPRFHPAEKKKINVCCKRNINNVHVKLRKSQVTHFKNIFNKLMQSIKIIFNQHDCYIITNSCFTKIKKILLKLASFITFCLYKIVWKSAKKQHTKISNKCLVNKYWIFIQKLAVFYFFEKHDVNLRCKFYNKSTPYL</sequence>
<evidence type="ECO:0000256" key="1">
    <source>
        <dbReference type="SAM" id="Phobius"/>
    </source>
</evidence>